<reference evidence="2" key="1">
    <citation type="journal article" date="2023" name="Genome Biol. Evol.">
        <title>First Whole Genome Sequence and Flow Cytometry Genome Size Data for the Lichen-Forming Fungus Ramalina farinacea (Ascomycota).</title>
        <authorList>
            <person name="Llewellyn T."/>
            <person name="Mian S."/>
            <person name="Hill R."/>
            <person name="Leitch I.J."/>
            <person name="Gaya E."/>
        </authorList>
    </citation>
    <scope>NUCLEOTIDE SEQUENCE</scope>
    <source>
        <strain evidence="2">LIQ254RAFAR</strain>
    </source>
</reference>
<proteinExistence type="predicted"/>
<comment type="caution">
    <text evidence="2">The sequence shown here is derived from an EMBL/GenBank/DDBJ whole genome shotgun (WGS) entry which is preliminary data.</text>
</comment>
<dbReference type="EMBL" id="JAPUFD010000002">
    <property type="protein sequence ID" value="MDI1485642.1"/>
    <property type="molecule type" value="Genomic_DNA"/>
</dbReference>
<accession>A0AA43TVF1</accession>
<feature type="region of interest" description="Disordered" evidence="1">
    <location>
        <begin position="1"/>
        <end position="42"/>
    </location>
</feature>
<dbReference type="Proteomes" id="UP001161017">
    <property type="component" value="Unassembled WGS sequence"/>
</dbReference>
<dbReference type="PANTHER" id="PTHR42085">
    <property type="entry name" value="F-BOX DOMAIN-CONTAINING PROTEIN"/>
    <property type="match status" value="1"/>
</dbReference>
<name>A0AA43TVF1_9LECA</name>
<feature type="compositionally biased region" description="Basic and acidic residues" evidence="1">
    <location>
        <begin position="10"/>
        <end position="34"/>
    </location>
</feature>
<protein>
    <submittedName>
        <fullName evidence="2">Uncharacterized protein</fullName>
    </submittedName>
</protein>
<gene>
    <name evidence="2" type="ORF">OHK93_003831</name>
</gene>
<dbReference type="InterPro" id="IPR038883">
    <property type="entry name" value="AN11006-like"/>
</dbReference>
<sequence length="344" mass="39384">MSPPILQTELEDHRSTSATRMDSERKDLPVRSKQDIQNTAGPSDFLGLPGEVRNKISRYAVTTDQWININDRKPGLLSVNRQMRSETEHLYFTENKFELDQAIMSSDCPIAATLRRFQPLNVMNVFLVPHWSFGVPVSNLFAGAVVISVSPISYVFLICNMAPPMDSSFKYPEMILTERLRNLLMDPPTFELSKNTTYDNYSIHNSSVLRPFVFLSLPPEIRNNIYRHLLIHQKPVKLGPSFRIGDTNLLCTNKQIYAEAREMFYHENVFEIPEAVFHGNLSILDALEGPLYRLPRFRLAILQRLDINVPVSRTLLWSVIYTTIEYNAENIHIAVTGGNDPDQD</sequence>
<dbReference type="AlphaFoldDB" id="A0AA43TVF1"/>
<organism evidence="2 3">
    <name type="scientific">Ramalina farinacea</name>
    <dbReference type="NCBI Taxonomy" id="258253"/>
    <lineage>
        <taxon>Eukaryota</taxon>
        <taxon>Fungi</taxon>
        <taxon>Dikarya</taxon>
        <taxon>Ascomycota</taxon>
        <taxon>Pezizomycotina</taxon>
        <taxon>Lecanoromycetes</taxon>
        <taxon>OSLEUM clade</taxon>
        <taxon>Lecanoromycetidae</taxon>
        <taxon>Lecanorales</taxon>
        <taxon>Lecanorineae</taxon>
        <taxon>Ramalinaceae</taxon>
        <taxon>Ramalina</taxon>
    </lineage>
</organism>
<evidence type="ECO:0000256" key="1">
    <source>
        <dbReference type="SAM" id="MobiDB-lite"/>
    </source>
</evidence>
<keyword evidence="3" id="KW-1185">Reference proteome</keyword>
<evidence type="ECO:0000313" key="3">
    <source>
        <dbReference type="Proteomes" id="UP001161017"/>
    </source>
</evidence>
<dbReference type="PANTHER" id="PTHR42085:SF7">
    <property type="entry name" value="F-BOX DOMAIN-CONTAINING PROTEIN"/>
    <property type="match status" value="1"/>
</dbReference>
<evidence type="ECO:0000313" key="2">
    <source>
        <dbReference type="EMBL" id="MDI1485642.1"/>
    </source>
</evidence>